<dbReference type="Pfam" id="PF04434">
    <property type="entry name" value="SWIM"/>
    <property type="match status" value="1"/>
</dbReference>
<dbReference type="PANTHER" id="PTHR38133:SF1">
    <property type="entry name" value="SLR1429 PROTEIN"/>
    <property type="match status" value="1"/>
</dbReference>
<protein>
    <recommendedName>
        <fullName evidence="2">SWIM-type domain-containing protein</fullName>
    </recommendedName>
</protein>
<reference evidence="3 4" key="2">
    <citation type="submission" date="2020-03" db="EMBL/GenBank/DDBJ databases">
        <authorList>
            <person name="Ichikawa N."/>
            <person name="Kimura A."/>
            <person name="Kitahashi Y."/>
            <person name="Uohara A."/>
        </authorList>
    </citation>
    <scope>NUCLEOTIDE SEQUENCE [LARGE SCALE GENOMIC DNA]</scope>
    <source>
        <strain evidence="3 4">NBRC 107702</strain>
    </source>
</reference>
<evidence type="ECO:0000259" key="2">
    <source>
        <dbReference type="PROSITE" id="PS50966"/>
    </source>
</evidence>
<dbReference type="KEGG" id="pfla:Pflav_037080"/>
<sequence length="295" mass="32016">MTEPTSFRQYGRTRSVEGGLKARSTRGAIGESWWSRRFLSVLESLAIGTRLTRGRAYARKGQVLSLTVAPGEVNASVQGSRAEPYEVTIGLERFSAAVWARVEEALAGQAIYSARLLAGDVPPELEQLFTSLEAPLFPQAVADLRMDCTCPDYAVPCKHLAATFYLLAEEFDGDPFQILHWRGRSRDDLLTRLRLLRDGGVEGSAAARRTARRPRPAVAVGAAAALADVADPPLEEAVDRFWLPPQPLPARPPTLDTEPDLLLRQLPTPAPALGGAGLVARLRPAYEAFAAEPPP</sequence>
<keyword evidence="1" id="KW-0479">Metal-binding</keyword>
<dbReference type="InterPro" id="IPR007527">
    <property type="entry name" value="Znf_SWIM"/>
</dbReference>
<keyword evidence="1" id="KW-0862">Zinc</keyword>
<dbReference type="AlphaFoldDB" id="A0A6F8XU82"/>
<keyword evidence="4" id="KW-1185">Reference proteome</keyword>
<dbReference type="RefSeq" id="WP_232071536.1">
    <property type="nucleotide sequence ID" value="NZ_AP022870.1"/>
</dbReference>
<dbReference type="Proteomes" id="UP000502508">
    <property type="component" value="Chromosome"/>
</dbReference>
<name>A0A6F8XU82_9ACTN</name>
<dbReference type="EMBL" id="AP022870">
    <property type="protein sequence ID" value="BCB77298.1"/>
    <property type="molecule type" value="Genomic_DNA"/>
</dbReference>
<evidence type="ECO:0000313" key="3">
    <source>
        <dbReference type="EMBL" id="BCB77298.1"/>
    </source>
</evidence>
<dbReference type="PANTHER" id="PTHR38133">
    <property type="entry name" value="SLR1429 PROTEIN"/>
    <property type="match status" value="1"/>
</dbReference>
<dbReference type="PROSITE" id="PS50966">
    <property type="entry name" value="ZF_SWIM"/>
    <property type="match status" value="1"/>
</dbReference>
<evidence type="ECO:0000256" key="1">
    <source>
        <dbReference type="PROSITE-ProRule" id="PRU00325"/>
    </source>
</evidence>
<gene>
    <name evidence="3" type="ORF">Pflav_037080</name>
</gene>
<organism evidence="3 4">
    <name type="scientific">Phytohabitans flavus</name>
    <dbReference type="NCBI Taxonomy" id="1076124"/>
    <lineage>
        <taxon>Bacteria</taxon>
        <taxon>Bacillati</taxon>
        <taxon>Actinomycetota</taxon>
        <taxon>Actinomycetes</taxon>
        <taxon>Micromonosporales</taxon>
        <taxon>Micromonosporaceae</taxon>
    </lineage>
</organism>
<evidence type="ECO:0000313" key="4">
    <source>
        <dbReference type="Proteomes" id="UP000502508"/>
    </source>
</evidence>
<dbReference type="GO" id="GO:0008270">
    <property type="term" value="F:zinc ion binding"/>
    <property type="evidence" value="ECO:0007669"/>
    <property type="project" value="UniProtKB-KW"/>
</dbReference>
<accession>A0A6F8XU82</accession>
<proteinExistence type="predicted"/>
<keyword evidence="1" id="KW-0863">Zinc-finger</keyword>
<feature type="domain" description="SWIM-type" evidence="2">
    <location>
        <begin position="137"/>
        <end position="168"/>
    </location>
</feature>
<reference evidence="3 4" key="1">
    <citation type="submission" date="2020-03" db="EMBL/GenBank/DDBJ databases">
        <title>Whole genome shotgun sequence of Phytohabitans flavus NBRC 107702.</title>
        <authorList>
            <person name="Komaki H."/>
            <person name="Tamura T."/>
        </authorList>
    </citation>
    <scope>NUCLEOTIDE SEQUENCE [LARGE SCALE GENOMIC DNA]</scope>
    <source>
        <strain evidence="3 4">NBRC 107702</strain>
    </source>
</reference>